<proteinExistence type="predicted"/>
<organism evidence="1 2">
    <name type="scientific">Dendrobium nobile</name>
    <name type="common">Orchid</name>
    <dbReference type="NCBI Taxonomy" id="94219"/>
    <lineage>
        <taxon>Eukaryota</taxon>
        <taxon>Viridiplantae</taxon>
        <taxon>Streptophyta</taxon>
        <taxon>Embryophyta</taxon>
        <taxon>Tracheophyta</taxon>
        <taxon>Spermatophyta</taxon>
        <taxon>Magnoliopsida</taxon>
        <taxon>Liliopsida</taxon>
        <taxon>Asparagales</taxon>
        <taxon>Orchidaceae</taxon>
        <taxon>Epidendroideae</taxon>
        <taxon>Malaxideae</taxon>
        <taxon>Dendrobiinae</taxon>
        <taxon>Dendrobium</taxon>
    </lineage>
</organism>
<dbReference type="EMBL" id="JAGYWB010000012">
    <property type="protein sequence ID" value="KAI0501549.1"/>
    <property type="molecule type" value="Genomic_DNA"/>
</dbReference>
<protein>
    <submittedName>
        <fullName evidence="1">Uncharacterized protein</fullName>
    </submittedName>
</protein>
<dbReference type="Proteomes" id="UP000829196">
    <property type="component" value="Unassembled WGS sequence"/>
</dbReference>
<reference evidence="1" key="1">
    <citation type="journal article" date="2022" name="Front. Genet.">
        <title>Chromosome-Scale Assembly of the Dendrobium nobile Genome Provides Insights Into the Molecular Mechanism of the Biosynthesis of the Medicinal Active Ingredient of Dendrobium.</title>
        <authorList>
            <person name="Xu Q."/>
            <person name="Niu S.-C."/>
            <person name="Li K.-L."/>
            <person name="Zheng P.-J."/>
            <person name="Zhang X.-J."/>
            <person name="Jia Y."/>
            <person name="Liu Y."/>
            <person name="Niu Y.-X."/>
            <person name="Yu L.-H."/>
            <person name="Chen D.-F."/>
            <person name="Zhang G.-Q."/>
        </authorList>
    </citation>
    <scope>NUCLEOTIDE SEQUENCE</scope>
    <source>
        <tissue evidence="1">Leaf</tissue>
    </source>
</reference>
<evidence type="ECO:0000313" key="2">
    <source>
        <dbReference type="Proteomes" id="UP000829196"/>
    </source>
</evidence>
<evidence type="ECO:0000313" key="1">
    <source>
        <dbReference type="EMBL" id="KAI0501549.1"/>
    </source>
</evidence>
<accession>A0A8T3AYU9</accession>
<keyword evidence="2" id="KW-1185">Reference proteome</keyword>
<comment type="caution">
    <text evidence="1">The sequence shown here is derived from an EMBL/GenBank/DDBJ whole genome shotgun (WGS) entry which is preliminary data.</text>
</comment>
<gene>
    <name evidence="1" type="ORF">KFK09_016494</name>
</gene>
<dbReference type="AlphaFoldDB" id="A0A8T3AYU9"/>
<sequence length="52" mass="6005">MADIESFDYAPFVEYFKALVMSELAILDSLDSSRRAARFDYKLAKIGYYLVT</sequence>
<name>A0A8T3AYU9_DENNO</name>